<keyword evidence="2" id="KW-1185">Reference proteome</keyword>
<protein>
    <submittedName>
        <fullName evidence="1">Uncharacterized protein</fullName>
    </submittedName>
</protein>
<dbReference type="Proteomes" id="UP000831701">
    <property type="component" value="Chromosome 9"/>
</dbReference>
<evidence type="ECO:0000313" key="1">
    <source>
        <dbReference type="EMBL" id="KAI3367860.1"/>
    </source>
</evidence>
<evidence type="ECO:0000313" key="2">
    <source>
        <dbReference type="Proteomes" id="UP000831701"/>
    </source>
</evidence>
<sequence>MARRKEVFESKVLQRLYPAAPKLEKEPSPPRVVEALAKKTYVKRKASPEDTGDAGKTQIAANPGRRMYTVLPPPDDYRMDLEKSVTLAQLESINSAEDPAEESDHDGDEDIDQDKEEEDHKRKRRKRKRKLALHQGSGKDGAAPASESSTGQTPADEGGERISRNKKRKLKKKRHKEKLLSMGLMPRAAALEFTYQKDGEEEEEEEVENERRAAEVSDFLRTTMEIYMSDYKRPPLADTLGDLLSSVASGCEAASVLKQLLVLKAFVQQRETDKLERALEELCRTSPMPAAPVHAGLFLLGSARVTSLPCPCRANHCSHFTVPILDHRHSSHAGRREDRAFYETPLRPSTQAYHNVSVTPPAEKTMPGMAMLLGAVGIGMCSYSSRQLALHHRPSARVLQWVGTHTDASMVGTAAHRTPFPDVTRQAGACQEIPPPSFVGQKVPLK</sequence>
<accession>A0ACB8WJF7</accession>
<name>A0ACB8WJF7_9TELE</name>
<dbReference type="EMBL" id="CM041539">
    <property type="protein sequence ID" value="KAI3367860.1"/>
    <property type="molecule type" value="Genomic_DNA"/>
</dbReference>
<reference evidence="1" key="1">
    <citation type="submission" date="2022-04" db="EMBL/GenBank/DDBJ databases">
        <title>Jade perch genome.</title>
        <authorList>
            <person name="Chao B."/>
        </authorList>
    </citation>
    <scope>NUCLEOTIDE SEQUENCE</scope>
    <source>
        <strain evidence="1">CB-2022</strain>
    </source>
</reference>
<comment type="caution">
    <text evidence="1">The sequence shown here is derived from an EMBL/GenBank/DDBJ whole genome shotgun (WGS) entry which is preliminary data.</text>
</comment>
<gene>
    <name evidence="1" type="ORF">L3Q82_026692</name>
</gene>
<proteinExistence type="predicted"/>
<organism evidence="1 2">
    <name type="scientific">Scortum barcoo</name>
    <name type="common">barcoo grunter</name>
    <dbReference type="NCBI Taxonomy" id="214431"/>
    <lineage>
        <taxon>Eukaryota</taxon>
        <taxon>Metazoa</taxon>
        <taxon>Chordata</taxon>
        <taxon>Craniata</taxon>
        <taxon>Vertebrata</taxon>
        <taxon>Euteleostomi</taxon>
        <taxon>Actinopterygii</taxon>
        <taxon>Neopterygii</taxon>
        <taxon>Teleostei</taxon>
        <taxon>Neoteleostei</taxon>
        <taxon>Acanthomorphata</taxon>
        <taxon>Eupercaria</taxon>
        <taxon>Centrarchiformes</taxon>
        <taxon>Terapontoidei</taxon>
        <taxon>Terapontidae</taxon>
        <taxon>Scortum</taxon>
    </lineage>
</organism>